<gene>
    <name evidence="2" type="ORF">NPIL_139461</name>
</gene>
<feature type="region of interest" description="Disordered" evidence="1">
    <location>
        <begin position="46"/>
        <end position="88"/>
    </location>
</feature>
<organism evidence="2 3">
    <name type="scientific">Nephila pilipes</name>
    <name type="common">Giant wood spider</name>
    <name type="synonym">Nephila maculata</name>
    <dbReference type="NCBI Taxonomy" id="299642"/>
    <lineage>
        <taxon>Eukaryota</taxon>
        <taxon>Metazoa</taxon>
        <taxon>Ecdysozoa</taxon>
        <taxon>Arthropoda</taxon>
        <taxon>Chelicerata</taxon>
        <taxon>Arachnida</taxon>
        <taxon>Araneae</taxon>
        <taxon>Araneomorphae</taxon>
        <taxon>Entelegynae</taxon>
        <taxon>Araneoidea</taxon>
        <taxon>Nephilidae</taxon>
        <taxon>Nephila</taxon>
    </lineage>
</organism>
<dbReference type="EMBL" id="BMAW01068786">
    <property type="protein sequence ID" value="GFT65924.1"/>
    <property type="molecule type" value="Genomic_DNA"/>
</dbReference>
<comment type="caution">
    <text evidence="2">The sequence shown here is derived from an EMBL/GenBank/DDBJ whole genome shotgun (WGS) entry which is preliminary data.</text>
</comment>
<protein>
    <submittedName>
        <fullName evidence="2">Uncharacterized protein</fullName>
    </submittedName>
</protein>
<dbReference type="AlphaFoldDB" id="A0A8X6PFX9"/>
<sequence>MAAGQQDHAVQMAGTSGTRIKENRWKAETVQVTASDSWPQKVMTKQPDAEGMNSSYMRLRSSTRVNQSQTRGLALMRNPREEQSCAKC</sequence>
<name>A0A8X6PFX9_NEPPI</name>
<evidence type="ECO:0000313" key="3">
    <source>
        <dbReference type="Proteomes" id="UP000887013"/>
    </source>
</evidence>
<dbReference type="Proteomes" id="UP000887013">
    <property type="component" value="Unassembled WGS sequence"/>
</dbReference>
<proteinExistence type="predicted"/>
<evidence type="ECO:0000313" key="2">
    <source>
        <dbReference type="EMBL" id="GFT65924.1"/>
    </source>
</evidence>
<feature type="region of interest" description="Disordered" evidence="1">
    <location>
        <begin position="1"/>
        <end position="23"/>
    </location>
</feature>
<reference evidence="2" key="1">
    <citation type="submission" date="2020-08" db="EMBL/GenBank/DDBJ databases">
        <title>Multicomponent nature underlies the extraordinary mechanical properties of spider dragline silk.</title>
        <authorList>
            <person name="Kono N."/>
            <person name="Nakamura H."/>
            <person name="Mori M."/>
            <person name="Yoshida Y."/>
            <person name="Ohtoshi R."/>
            <person name="Malay A.D."/>
            <person name="Moran D.A.P."/>
            <person name="Tomita M."/>
            <person name="Numata K."/>
            <person name="Arakawa K."/>
        </authorList>
    </citation>
    <scope>NUCLEOTIDE SEQUENCE</scope>
</reference>
<accession>A0A8X6PFX9</accession>
<keyword evidence="3" id="KW-1185">Reference proteome</keyword>
<evidence type="ECO:0000256" key="1">
    <source>
        <dbReference type="SAM" id="MobiDB-lite"/>
    </source>
</evidence>
<feature type="compositionally biased region" description="Polar residues" evidence="1">
    <location>
        <begin position="52"/>
        <end position="71"/>
    </location>
</feature>
<feature type="compositionally biased region" description="Basic and acidic residues" evidence="1">
    <location>
        <begin position="78"/>
        <end position="88"/>
    </location>
</feature>